<dbReference type="GO" id="GO:0022857">
    <property type="term" value="F:transmembrane transporter activity"/>
    <property type="evidence" value="ECO:0007669"/>
    <property type="project" value="InterPro"/>
</dbReference>
<feature type="transmembrane region" description="Helical" evidence="6">
    <location>
        <begin position="374"/>
        <end position="394"/>
    </location>
</feature>
<dbReference type="SUPFAM" id="SSF103473">
    <property type="entry name" value="MFS general substrate transporter"/>
    <property type="match status" value="1"/>
</dbReference>
<evidence type="ECO:0000256" key="4">
    <source>
        <dbReference type="ARBA" id="ARBA00023136"/>
    </source>
</evidence>
<gene>
    <name evidence="8" type="ORF">EJ06DRAFT_504570</name>
</gene>
<feature type="transmembrane region" description="Helical" evidence="6">
    <location>
        <begin position="196"/>
        <end position="220"/>
    </location>
</feature>
<dbReference type="PANTHER" id="PTHR23502">
    <property type="entry name" value="MAJOR FACILITATOR SUPERFAMILY"/>
    <property type="match status" value="1"/>
</dbReference>
<feature type="transmembrane region" description="Helical" evidence="6">
    <location>
        <begin position="108"/>
        <end position="126"/>
    </location>
</feature>
<dbReference type="OrthoDB" id="2585655at2759"/>
<dbReference type="InterPro" id="IPR011701">
    <property type="entry name" value="MFS"/>
</dbReference>
<reference evidence="8" key="1">
    <citation type="journal article" date="2020" name="Stud. Mycol.">
        <title>101 Dothideomycetes genomes: a test case for predicting lifestyles and emergence of pathogens.</title>
        <authorList>
            <person name="Haridas S."/>
            <person name="Albert R."/>
            <person name="Binder M."/>
            <person name="Bloem J."/>
            <person name="Labutti K."/>
            <person name="Salamov A."/>
            <person name="Andreopoulos B."/>
            <person name="Baker S."/>
            <person name="Barry K."/>
            <person name="Bills G."/>
            <person name="Bluhm B."/>
            <person name="Cannon C."/>
            <person name="Castanera R."/>
            <person name="Culley D."/>
            <person name="Daum C."/>
            <person name="Ezra D."/>
            <person name="Gonzalez J."/>
            <person name="Henrissat B."/>
            <person name="Kuo A."/>
            <person name="Liang C."/>
            <person name="Lipzen A."/>
            <person name="Lutzoni F."/>
            <person name="Magnuson J."/>
            <person name="Mondo S."/>
            <person name="Nolan M."/>
            <person name="Ohm R."/>
            <person name="Pangilinan J."/>
            <person name="Park H.-J."/>
            <person name="Ramirez L."/>
            <person name="Alfaro M."/>
            <person name="Sun H."/>
            <person name="Tritt A."/>
            <person name="Yoshinaga Y."/>
            <person name="Zwiers L.-H."/>
            <person name="Turgeon B."/>
            <person name="Goodwin S."/>
            <person name="Spatafora J."/>
            <person name="Crous P."/>
            <person name="Grigoriev I."/>
        </authorList>
    </citation>
    <scope>NUCLEOTIDE SEQUENCE</scope>
    <source>
        <strain evidence="8">CBS 262.69</strain>
    </source>
</reference>
<dbReference type="PROSITE" id="PS50850">
    <property type="entry name" value="MFS"/>
    <property type="match status" value="1"/>
</dbReference>
<keyword evidence="3 6" id="KW-1133">Transmembrane helix</keyword>
<sequence>MSASSILSRSEEPKDSESQRRQHSENLDDKQKFSREHRDYLIDRHGSYNLEPVPSFAGADPYNWPYWKKLTNLLLVSFHAMTATFTAACIMPAFAYIAHDLHISIQQASYLTALQIAILGAAPLLWRPLSDRYGRRPIFLLSLLCSLIGNIGCAKSPSYSTLCLCRAIVALFISPAIAIGSAVVTECFFRKSRGRYIGIWTLMVTLGIPVAPLIFGPVAYHIGWRWIFWILAVMNGVQFLLYFFLGPETLYVAHAGGGRGPDFKNKFLSFGRINPKPLRAVDFVHPLTMASRACVLVPAIAYAMNFLMGSILITVELPQLFVERFGLNPQQIGLQFVGQIIGTLIGELLSGTASDYWMRWRTDPARVRPERRLWLSYLGYLLTITGIVVFLVQLQNAHEGDWNVTPVIGAGIAAAGNQIVTTILITYAVDCYREESASVGVFITFVRQIWGFIGPFWFPSMFKSIGEANSAALCSCLVIAVSLAPTILLQWMGPKWRARQGSTDQS</sequence>
<dbReference type="Pfam" id="PF07690">
    <property type="entry name" value="MFS_1"/>
    <property type="match status" value="1"/>
</dbReference>
<feature type="transmembrane region" description="Helical" evidence="6">
    <location>
        <begin position="406"/>
        <end position="427"/>
    </location>
</feature>
<dbReference type="PANTHER" id="PTHR23502:SF2">
    <property type="entry name" value="TRANSPORTER, PUTATIVE (AFU_ORTHOLOGUE AFUA_2G08910)-RELATED"/>
    <property type="match status" value="1"/>
</dbReference>
<evidence type="ECO:0000256" key="5">
    <source>
        <dbReference type="SAM" id="MobiDB-lite"/>
    </source>
</evidence>
<feature type="transmembrane region" description="Helical" evidence="6">
    <location>
        <begin position="470"/>
        <end position="489"/>
    </location>
</feature>
<evidence type="ECO:0000313" key="9">
    <source>
        <dbReference type="Proteomes" id="UP000799640"/>
    </source>
</evidence>
<evidence type="ECO:0000256" key="6">
    <source>
        <dbReference type="SAM" id="Phobius"/>
    </source>
</evidence>
<protein>
    <submittedName>
        <fullName evidence="8">MFS general substrate transporter</fullName>
    </submittedName>
</protein>
<dbReference type="Gene3D" id="1.20.1250.20">
    <property type="entry name" value="MFS general substrate transporter like domains"/>
    <property type="match status" value="1"/>
</dbReference>
<dbReference type="InterPro" id="IPR036259">
    <property type="entry name" value="MFS_trans_sf"/>
</dbReference>
<dbReference type="FunFam" id="1.20.1250.20:FF:000318">
    <property type="entry name" value="MFS multidrug transporter, putative"/>
    <property type="match status" value="1"/>
</dbReference>
<feature type="transmembrane region" description="Helical" evidence="6">
    <location>
        <begin position="439"/>
        <end position="458"/>
    </location>
</feature>
<accession>A0A6G1I5J0</accession>
<evidence type="ECO:0000256" key="2">
    <source>
        <dbReference type="ARBA" id="ARBA00022692"/>
    </source>
</evidence>
<keyword evidence="4 6" id="KW-0472">Membrane</keyword>
<name>A0A6G1I5J0_9PEZI</name>
<dbReference type="Proteomes" id="UP000799640">
    <property type="component" value="Unassembled WGS sequence"/>
</dbReference>
<evidence type="ECO:0000256" key="3">
    <source>
        <dbReference type="ARBA" id="ARBA00022989"/>
    </source>
</evidence>
<feature type="transmembrane region" description="Helical" evidence="6">
    <location>
        <begin position="138"/>
        <end position="157"/>
    </location>
</feature>
<feature type="domain" description="Major facilitator superfamily (MFS) profile" evidence="7">
    <location>
        <begin position="72"/>
        <end position="497"/>
    </location>
</feature>
<evidence type="ECO:0000259" key="7">
    <source>
        <dbReference type="PROSITE" id="PS50850"/>
    </source>
</evidence>
<evidence type="ECO:0000256" key="1">
    <source>
        <dbReference type="ARBA" id="ARBA00004141"/>
    </source>
</evidence>
<feature type="transmembrane region" description="Helical" evidence="6">
    <location>
        <begin position="333"/>
        <end position="353"/>
    </location>
</feature>
<feature type="region of interest" description="Disordered" evidence="5">
    <location>
        <begin position="1"/>
        <end position="30"/>
    </location>
</feature>
<dbReference type="GO" id="GO:0005886">
    <property type="term" value="C:plasma membrane"/>
    <property type="evidence" value="ECO:0007669"/>
    <property type="project" value="TreeGrafter"/>
</dbReference>
<feature type="transmembrane region" description="Helical" evidence="6">
    <location>
        <begin position="169"/>
        <end position="189"/>
    </location>
</feature>
<dbReference type="InterPro" id="IPR020846">
    <property type="entry name" value="MFS_dom"/>
</dbReference>
<comment type="subcellular location">
    <subcellularLocation>
        <location evidence="1">Membrane</location>
        <topology evidence="1">Multi-pass membrane protein</topology>
    </subcellularLocation>
</comment>
<keyword evidence="2 6" id="KW-0812">Transmembrane</keyword>
<keyword evidence="9" id="KW-1185">Reference proteome</keyword>
<proteinExistence type="predicted"/>
<evidence type="ECO:0000313" key="8">
    <source>
        <dbReference type="EMBL" id="KAF2403454.1"/>
    </source>
</evidence>
<dbReference type="AlphaFoldDB" id="A0A6G1I5J0"/>
<feature type="transmembrane region" description="Helical" evidence="6">
    <location>
        <begin position="293"/>
        <end position="313"/>
    </location>
</feature>
<organism evidence="8 9">
    <name type="scientific">Trichodelitschia bisporula</name>
    <dbReference type="NCBI Taxonomy" id="703511"/>
    <lineage>
        <taxon>Eukaryota</taxon>
        <taxon>Fungi</taxon>
        <taxon>Dikarya</taxon>
        <taxon>Ascomycota</taxon>
        <taxon>Pezizomycotina</taxon>
        <taxon>Dothideomycetes</taxon>
        <taxon>Dothideomycetes incertae sedis</taxon>
        <taxon>Phaeotrichales</taxon>
        <taxon>Phaeotrichaceae</taxon>
        <taxon>Trichodelitschia</taxon>
    </lineage>
</organism>
<feature type="compositionally biased region" description="Basic and acidic residues" evidence="5">
    <location>
        <begin position="9"/>
        <end position="30"/>
    </location>
</feature>
<feature type="transmembrane region" description="Helical" evidence="6">
    <location>
        <begin position="73"/>
        <end position="96"/>
    </location>
</feature>
<feature type="transmembrane region" description="Helical" evidence="6">
    <location>
        <begin position="226"/>
        <end position="245"/>
    </location>
</feature>
<dbReference type="EMBL" id="ML996689">
    <property type="protein sequence ID" value="KAF2403454.1"/>
    <property type="molecule type" value="Genomic_DNA"/>
</dbReference>